<dbReference type="AlphaFoldDB" id="A0AAV1ADI2"/>
<name>A0AAV1ADI2_VICFA</name>
<protein>
    <submittedName>
        <fullName evidence="2">Uncharacterized protein</fullName>
    </submittedName>
</protein>
<evidence type="ECO:0000313" key="2">
    <source>
        <dbReference type="EMBL" id="CAI8608332.1"/>
    </source>
</evidence>
<reference evidence="2 3" key="1">
    <citation type="submission" date="2023-01" db="EMBL/GenBank/DDBJ databases">
        <authorList>
            <person name="Kreplak J."/>
        </authorList>
    </citation>
    <scope>NUCLEOTIDE SEQUENCE [LARGE SCALE GENOMIC DNA]</scope>
</reference>
<evidence type="ECO:0000256" key="1">
    <source>
        <dbReference type="SAM" id="Phobius"/>
    </source>
</evidence>
<gene>
    <name evidence="2" type="ORF">VFH_IV079160</name>
</gene>
<evidence type="ECO:0000313" key="3">
    <source>
        <dbReference type="Proteomes" id="UP001157006"/>
    </source>
</evidence>
<proteinExistence type="predicted"/>
<keyword evidence="1" id="KW-1133">Transmembrane helix</keyword>
<keyword evidence="1" id="KW-0472">Membrane</keyword>
<organism evidence="2 3">
    <name type="scientific">Vicia faba</name>
    <name type="common">Broad bean</name>
    <name type="synonym">Faba vulgaris</name>
    <dbReference type="NCBI Taxonomy" id="3906"/>
    <lineage>
        <taxon>Eukaryota</taxon>
        <taxon>Viridiplantae</taxon>
        <taxon>Streptophyta</taxon>
        <taxon>Embryophyta</taxon>
        <taxon>Tracheophyta</taxon>
        <taxon>Spermatophyta</taxon>
        <taxon>Magnoliopsida</taxon>
        <taxon>eudicotyledons</taxon>
        <taxon>Gunneridae</taxon>
        <taxon>Pentapetalae</taxon>
        <taxon>rosids</taxon>
        <taxon>fabids</taxon>
        <taxon>Fabales</taxon>
        <taxon>Fabaceae</taxon>
        <taxon>Papilionoideae</taxon>
        <taxon>50 kb inversion clade</taxon>
        <taxon>NPAAA clade</taxon>
        <taxon>Hologalegina</taxon>
        <taxon>IRL clade</taxon>
        <taxon>Fabeae</taxon>
        <taxon>Vicia</taxon>
    </lineage>
</organism>
<sequence length="234" mass="25770">MNQLSQLLKALSLANDQGLTTRLFIQVLVAPVVASISAPGARIHVVMVASEVVKTIILVLTPEVGQSATIGVDFSIRELLPYPSPAKRGRGDSLSTPFKGGAAFVEGEFQWLNIASHKSQTTLSSLKNVKVTSFSTCLFDVLLLLVLIVYYTQIKLHIPSIMAFASGSSLSSYTHIEALIFSIARNIIPKFHHKNQIFRPFSFLKPEPRKPNKELTSAPRVLKLVSLRLEEKFT</sequence>
<feature type="transmembrane region" description="Helical" evidence="1">
    <location>
        <begin position="131"/>
        <end position="152"/>
    </location>
</feature>
<keyword evidence="3" id="KW-1185">Reference proteome</keyword>
<keyword evidence="1" id="KW-0812">Transmembrane</keyword>
<dbReference type="EMBL" id="OX451739">
    <property type="protein sequence ID" value="CAI8608332.1"/>
    <property type="molecule type" value="Genomic_DNA"/>
</dbReference>
<dbReference type="Proteomes" id="UP001157006">
    <property type="component" value="Chromosome 4"/>
</dbReference>
<accession>A0AAV1ADI2</accession>